<evidence type="ECO:0000259" key="8">
    <source>
        <dbReference type="PROSITE" id="PS50928"/>
    </source>
</evidence>
<dbReference type="RefSeq" id="WP_133578796.1">
    <property type="nucleotide sequence ID" value="NZ_SNYJ01000001.1"/>
</dbReference>
<dbReference type="SUPFAM" id="SSF161098">
    <property type="entry name" value="MetI-like"/>
    <property type="match status" value="1"/>
</dbReference>
<dbReference type="GO" id="GO:0055085">
    <property type="term" value="P:transmembrane transport"/>
    <property type="evidence" value="ECO:0007669"/>
    <property type="project" value="InterPro"/>
</dbReference>
<dbReference type="CDD" id="cd06261">
    <property type="entry name" value="TM_PBP2"/>
    <property type="match status" value="1"/>
</dbReference>
<keyword evidence="3" id="KW-1003">Cell membrane</keyword>
<comment type="caution">
    <text evidence="9">The sequence shown here is derived from an EMBL/GenBank/DDBJ whole genome shotgun (WGS) entry which is preliminary data.</text>
</comment>
<organism evidence="9 10">
    <name type="scientific">Aureibacillus halotolerans</name>
    <dbReference type="NCBI Taxonomy" id="1508390"/>
    <lineage>
        <taxon>Bacteria</taxon>
        <taxon>Bacillati</taxon>
        <taxon>Bacillota</taxon>
        <taxon>Bacilli</taxon>
        <taxon>Bacillales</taxon>
        <taxon>Bacillaceae</taxon>
        <taxon>Aureibacillus</taxon>
    </lineage>
</organism>
<evidence type="ECO:0000313" key="10">
    <source>
        <dbReference type="Proteomes" id="UP000295632"/>
    </source>
</evidence>
<feature type="transmembrane region" description="Helical" evidence="7">
    <location>
        <begin position="153"/>
        <end position="173"/>
    </location>
</feature>
<evidence type="ECO:0000256" key="7">
    <source>
        <dbReference type="RuleBase" id="RU363032"/>
    </source>
</evidence>
<evidence type="ECO:0000256" key="4">
    <source>
        <dbReference type="ARBA" id="ARBA00022692"/>
    </source>
</evidence>
<feature type="transmembrane region" description="Helical" evidence="7">
    <location>
        <begin position="22"/>
        <end position="45"/>
    </location>
</feature>
<dbReference type="AlphaFoldDB" id="A0A4R6UCX1"/>
<protein>
    <submittedName>
        <fullName evidence="9">Carbohydrate ABC transporter membrane protein 2 (CUT1 family)</fullName>
    </submittedName>
</protein>
<dbReference type="InterPro" id="IPR035906">
    <property type="entry name" value="MetI-like_sf"/>
</dbReference>
<gene>
    <name evidence="9" type="ORF">EV213_101415</name>
</gene>
<dbReference type="PANTHER" id="PTHR43744">
    <property type="entry name" value="ABC TRANSPORTER PERMEASE PROTEIN MG189-RELATED-RELATED"/>
    <property type="match status" value="1"/>
</dbReference>
<name>A0A4R6UCX1_9BACI</name>
<keyword evidence="10" id="KW-1185">Reference proteome</keyword>
<dbReference type="PANTHER" id="PTHR43744:SF3">
    <property type="entry name" value="LACTOSE TRANSPORT SYSTEM PERMEASE PROTEIN LACG"/>
    <property type="match status" value="1"/>
</dbReference>
<keyword evidence="5 7" id="KW-1133">Transmembrane helix</keyword>
<dbReference type="Proteomes" id="UP000295632">
    <property type="component" value="Unassembled WGS sequence"/>
</dbReference>
<dbReference type="EMBL" id="SNYJ01000001">
    <property type="protein sequence ID" value="TDQ42983.1"/>
    <property type="molecule type" value="Genomic_DNA"/>
</dbReference>
<evidence type="ECO:0000313" key="9">
    <source>
        <dbReference type="EMBL" id="TDQ42983.1"/>
    </source>
</evidence>
<proteinExistence type="inferred from homology"/>
<dbReference type="PROSITE" id="PS50928">
    <property type="entry name" value="ABC_TM1"/>
    <property type="match status" value="1"/>
</dbReference>
<evidence type="ECO:0000256" key="1">
    <source>
        <dbReference type="ARBA" id="ARBA00004651"/>
    </source>
</evidence>
<feature type="transmembrane region" description="Helical" evidence="7">
    <location>
        <begin position="92"/>
        <end position="111"/>
    </location>
</feature>
<feature type="transmembrane region" description="Helical" evidence="7">
    <location>
        <begin position="258"/>
        <end position="277"/>
    </location>
</feature>
<evidence type="ECO:0000256" key="2">
    <source>
        <dbReference type="ARBA" id="ARBA00022448"/>
    </source>
</evidence>
<reference evidence="9 10" key="1">
    <citation type="submission" date="2019-03" db="EMBL/GenBank/DDBJ databases">
        <title>Genomic Encyclopedia of Type Strains, Phase IV (KMG-IV): sequencing the most valuable type-strain genomes for metagenomic binning, comparative biology and taxonomic classification.</title>
        <authorList>
            <person name="Goeker M."/>
        </authorList>
    </citation>
    <scope>NUCLEOTIDE SEQUENCE [LARGE SCALE GENOMIC DNA]</scope>
    <source>
        <strain evidence="9 10">DSM 28697</strain>
    </source>
</reference>
<feature type="transmembrane region" description="Helical" evidence="7">
    <location>
        <begin position="123"/>
        <end position="147"/>
    </location>
</feature>
<keyword evidence="4 7" id="KW-0812">Transmembrane</keyword>
<feature type="domain" description="ABC transmembrane type-1" evidence="8">
    <location>
        <begin position="88"/>
        <end position="277"/>
    </location>
</feature>
<accession>A0A4R6UCX1</accession>
<dbReference type="Gene3D" id="1.10.3720.10">
    <property type="entry name" value="MetI-like"/>
    <property type="match status" value="1"/>
</dbReference>
<evidence type="ECO:0000256" key="3">
    <source>
        <dbReference type="ARBA" id="ARBA00022475"/>
    </source>
</evidence>
<comment type="subcellular location">
    <subcellularLocation>
        <location evidence="1 7">Cell membrane</location>
        <topology evidence="1 7">Multi-pass membrane protein</topology>
    </subcellularLocation>
</comment>
<evidence type="ECO:0000256" key="6">
    <source>
        <dbReference type="ARBA" id="ARBA00023136"/>
    </source>
</evidence>
<dbReference type="InterPro" id="IPR000515">
    <property type="entry name" value="MetI-like"/>
</dbReference>
<evidence type="ECO:0000256" key="5">
    <source>
        <dbReference type="ARBA" id="ARBA00022989"/>
    </source>
</evidence>
<keyword evidence="2 7" id="KW-0813">Transport</keyword>
<dbReference type="GO" id="GO:0005886">
    <property type="term" value="C:plasma membrane"/>
    <property type="evidence" value="ECO:0007669"/>
    <property type="project" value="UniProtKB-SubCell"/>
</dbReference>
<comment type="similarity">
    <text evidence="7">Belongs to the binding-protein-dependent transport system permease family.</text>
</comment>
<keyword evidence="6 7" id="KW-0472">Membrane</keyword>
<dbReference type="Pfam" id="PF00528">
    <property type="entry name" value="BPD_transp_1"/>
    <property type="match status" value="1"/>
</dbReference>
<dbReference type="OrthoDB" id="9771544at2"/>
<sequence>MGQPSTEVKPYLKKEKWSKRKITRLGVIYFFLLLLASFTIIPFLWTISISLKGDGDPIFSMPPQFIPEHWTLNNFIEVWNTVPIPTYLRNSVLLTIFGVSLPLITSALAAFPLARMKFKGRQFLFILIISTMMIPSEVTMIPMYLVINELNLMGTFAGVIVPGALSPFGIFLLRQAFLNIPKEIEESAIIDGANVWQIFWRILLPMVKPMLGTLCILFFISEWNSFLWPLLILQDESMHPLTVGLYKLQGTFVTNTRLIAAGAMIALIPVIAVFIALQRSFIDAAFSSSIKG</sequence>